<name>A0A4R0NSN5_9SPHI</name>
<dbReference type="OrthoDB" id="9810827at2"/>
<dbReference type="Proteomes" id="UP000293347">
    <property type="component" value="Unassembled WGS sequence"/>
</dbReference>
<reference evidence="2 3" key="1">
    <citation type="submission" date="2019-02" db="EMBL/GenBank/DDBJ databases">
        <title>Pedobacter sp. RP-1-14 sp. nov., isolated from Arctic soil.</title>
        <authorList>
            <person name="Dahal R.H."/>
        </authorList>
    </citation>
    <scope>NUCLEOTIDE SEQUENCE [LARGE SCALE GENOMIC DNA]</scope>
    <source>
        <strain evidence="2 3">RP-1-14</strain>
    </source>
</reference>
<dbReference type="EMBL" id="SJSL01000001">
    <property type="protein sequence ID" value="TCD03149.1"/>
    <property type="molecule type" value="Genomic_DNA"/>
</dbReference>
<organism evidence="2 3">
    <name type="scientific">Pedobacter psychroterrae</name>
    <dbReference type="NCBI Taxonomy" id="2530453"/>
    <lineage>
        <taxon>Bacteria</taxon>
        <taxon>Pseudomonadati</taxon>
        <taxon>Bacteroidota</taxon>
        <taxon>Sphingobacteriia</taxon>
        <taxon>Sphingobacteriales</taxon>
        <taxon>Sphingobacteriaceae</taxon>
        <taxon>Pedobacter</taxon>
    </lineage>
</organism>
<dbReference type="SUPFAM" id="SSF55961">
    <property type="entry name" value="Bet v1-like"/>
    <property type="match status" value="1"/>
</dbReference>
<sequence length="175" mass="19723">MKRIIYFISLPVVCIAAVIIIMEYTIEYPTSGIINKDAPVLTRKSIIINADLEKIWTIMANVNHWDTWQSEIENPNLTGRFIAGNSFTWKTGGLNIRSTLHTAKPFDMIGWSGPAFGSFAVHNWTFIRLPNGSIEVKVEESMEGWLVSLLPGKFQKGLESSLEIWLKALKVVAEK</sequence>
<accession>A0A4R0NSN5</accession>
<keyword evidence="3" id="KW-1185">Reference proteome</keyword>
<evidence type="ECO:0000313" key="2">
    <source>
        <dbReference type="EMBL" id="TCD03149.1"/>
    </source>
</evidence>
<dbReference type="RefSeq" id="WP_131593478.1">
    <property type="nucleotide sequence ID" value="NZ_SJSL01000001.1"/>
</dbReference>
<evidence type="ECO:0000313" key="3">
    <source>
        <dbReference type="Proteomes" id="UP000293347"/>
    </source>
</evidence>
<keyword evidence="1" id="KW-0812">Transmembrane</keyword>
<keyword evidence="1" id="KW-0472">Membrane</keyword>
<dbReference type="Gene3D" id="3.30.530.20">
    <property type="match status" value="1"/>
</dbReference>
<evidence type="ECO:0000256" key="1">
    <source>
        <dbReference type="SAM" id="Phobius"/>
    </source>
</evidence>
<keyword evidence="1" id="KW-1133">Transmembrane helix</keyword>
<dbReference type="InterPro" id="IPR023393">
    <property type="entry name" value="START-like_dom_sf"/>
</dbReference>
<dbReference type="AlphaFoldDB" id="A0A4R0NSN5"/>
<protein>
    <submittedName>
        <fullName evidence="2">Polyketide cyclase/dehydrase</fullName>
    </submittedName>
</protein>
<feature type="transmembrane region" description="Helical" evidence="1">
    <location>
        <begin position="6"/>
        <end position="26"/>
    </location>
</feature>
<comment type="caution">
    <text evidence="2">The sequence shown here is derived from an EMBL/GenBank/DDBJ whole genome shotgun (WGS) entry which is preliminary data.</text>
</comment>
<proteinExistence type="predicted"/>
<gene>
    <name evidence="2" type="ORF">EZ437_04015</name>
</gene>